<dbReference type="PANTHER" id="PTHR43863">
    <property type="entry name" value="HYDROLASE, PUTATIVE (AFU_ORTHOLOGUE AFUA_1G03140)-RELATED"/>
    <property type="match status" value="1"/>
</dbReference>
<organism evidence="7 8">
    <name type="scientific">Mucilaginibacter gracilis</name>
    <dbReference type="NCBI Taxonomy" id="423350"/>
    <lineage>
        <taxon>Bacteria</taxon>
        <taxon>Pseudomonadati</taxon>
        <taxon>Bacteroidota</taxon>
        <taxon>Sphingobacteriia</taxon>
        <taxon>Sphingobacteriales</taxon>
        <taxon>Sphingobacteriaceae</taxon>
        <taxon>Mucilaginibacter</taxon>
    </lineage>
</organism>
<dbReference type="GO" id="GO:0030246">
    <property type="term" value="F:carbohydrate binding"/>
    <property type="evidence" value="ECO:0007669"/>
    <property type="project" value="InterPro"/>
</dbReference>
<gene>
    <name evidence="7" type="ORF">BDD43_1933</name>
</gene>
<feature type="domain" description="Glycoside hydrolase family 31 N-terminal" evidence="4">
    <location>
        <begin position="58"/>
        <end position="244"/>
    </location>
</feature>
<dbReference type="InterPro" id="IPR033403">
    <property type="entry name" value="DUF5110"/>
</dbReference>
<dbReference type="InterPro" id="IPR051816">
    <property type="entry name" value="Glycosyl_Hydrolase_31"/>
</dbReference>
<dbReference type="InterPro" id="IPR025887">
    <property type="entry name" value="Glyco_hydro_31_N_dom"/>
</dbReference>
<dbReference type="SUPFAM" id="SSF51011">
    <property type="entry name" value="Glycosyl hydrolase domain"/>
    <property type="match status" value="1"/>
</dbReference>
<dbReference type="InterPro" id="IPR048395">
    <property type="entry name" value="Glyco_hydro_31_C"/>
</dbReference>
<dbReference type="Pfam" id="PF01055">
    <property type="entry name" value="Glyco_hydro_31_2nd"/>
    <property type="match status" value="1"/>
</dbReference>
<comment type="similarity">
    <text evidence="1 2">Belongs to the glycosyl hydrolase 31 family.</text>
</comment>
<evidence type="ECO:0000313" key="7">
    <source>
        <dbReference type="EMBL" id="RKR81777.1"/>
    </source>
</evidence>
<dbReference type="GO" id="GO:0004553">
    <property type="term" value="F:hydrolase activity, hydrolyzing O-glycosyl compounds"/>
    <property type="evidence" value="ECO:0007669"/>
    <property type="project" value="InterPro"/>
</dbReference>
<reference evidence="7 8" key="1">
    <citation type="submission" date="2018-10" db="EMBL/GenBank/DDBJ databases">
        <title>Genomic Encyclopedia of Archaeal and Bacterial Type Strains, Phase II (KMG-II): from individual species to whole genera.</title>
        <authorList>
            <person name="Goeker M."/>
        </authorList>
    </citation>
    <scope>NUCLEOTIDE SEQUENCE [LARGE SCALE GENOMIC DNA]</scope>
    <source>
        <strain evidence="7 8">DSM 18602</strain>
    </source>
</reference>
<dbReference type="InterPro" id="IPR000322">
    <property type="entry name" value="Glyco_hydro_31_TIM"/>
</dbReference>
<dbReference type="InterPro" id="IPR017853">
    <property type="entry name" value="GH"/>
</dbReference>
<dbReference type="Proteomes" id="UP000268007">
    <property type="component" value="Unassembled WGS sequence"/>
</dbReference>
<dbReference type="GO" id="GO:0005975">
    <property type="term" value="P:carbohydrate metabolic process"/>
    <property type="evidence" value="ECO:0007669"/>
    <property type="project" value="InterPro"/>
</dbReference>
<proteinExistence type="inferred from homology"/>
<evidence type="ECO:0000259" key="6">
    <source>
        <dbReference type="Pfam" id="PF21365"/>
    </source>
</evidence>
<dbReference type="EMBL" id="RBKU01000001">
    <property type="protein sequence ID" value="RKR81777.1"/>
    <property type="molecule type" value="Genomic_DNA"/>
</dbReference>
<keyword evidence="2" id="KW-0326">Glycosidase</keyword>
<dbReference type="OrthoDB" id="176168at2"/>
<dbReference type="Pfam" id="PF21365">
    <property type="entry name" value="Glyco_hydro_31_3rd"/>
    <property type="match status" value="1"/>
</dbReference>
<accession>A0A495IYK8</accession>
<dbReference type="SUPFAM" id="SSF51445">
    <property type="entry name" value="(Trans)glycosidases"/>
    <property type="match status" value="1"/>
</dbReference>
<protein>
    <submittedName>
        <fullName evidence="7">Alpha-D-xyloside xylohydrolase</fullName>
    </submittedName>
</protein>
<evidence type="ECO:0000259" key="5">
    <source>
        <dbReference type="Pfam" id="PF17137"/>
    </source>
</evidence>
<dbReference type="Gene3D" id="2.60.40.1760">
    <property type="entry name" value="glycosyl hydrolase (family 31)"/>
    <property type="match status" value="1"/>
</dbReference>
<dbReference type="AlphaFoldDB" id="A0A495IYK8"/>
<evidence type="ECO:0000259" key="3">
    <source>
        <dbReference type="Pfam" id="PF01055"/>
    </source>
</evidence>
<evidence type="ECO:0000313" key="8">
    <source>
        <dbReference type="Proteomes" id="UP000268007"/>
    </source>
</evidence>
<dbReference type="PANTHER" id="PTHR43863:SF2">
    <property type="entry name" value="MALTASE-GLUCOAMYLASE"/>
    <property type="match status" value="1"/>
</dbReference>
<dbReference type="InterPro" id="IPR011013">
    <property type="entry name" value="Gal_mutarotase_sf_dom"/>
</dbReference>
<evidence type="ECO:0000259" key="4">
    <source>
        <dbReference type="Pfam" id="PF13802"/>
    </source>
</evidence>
<dbReference type="Gene3D" id="3.20.20.80">
    <property type="entry name" value="Glycosidases"/>
    <property type="match status" value="1"/>
</dbReference>
<dbReference type="RefSeq" id="WP_121197452.1">
    <property type="nucleotide sequence ID" value="NZ_RBKU01000001.1"/>
</dbReference>
<keyword evidence="2 7" id="KW-0378">Hydrolase</keyword>
<dbReference type="Pfam" id="PF17137">
    <property type="entry name" value="DUF5110"/>
    <property type="match status" value="1"/>
</dbReference>
<evidence type="ECO:0000256" key="2">
    <source>
        <dbReference type="RuleBase" id="RU361185"/>
    </source>
</evidence>
<evidence type="ECO:0000256" key="1">
    <source>
        <dbReference type="ARBA" id="ARBA00007806"/>
    </source>
</evidence>
<sequence>MKRYSATNSNKAINGLVCCFLILLLASPLTGYGAGDSLGYGFNKQPNGVLLRSGTRKLSIVFSNDAVVRVRYVPEGEFKDNGTDVCLPQSFGTVPFVTSQIGSSVILQSALLKVVVSTSTGAIRYYDRYGHLLLAENPTLPRIMDKVALSHNIFNDAASQTVKTANGDQLSANITSKQVVGTAWKARQQFVWQPGEALYGLGSHQEDHMNLRGTYQYLYEHNLKKSMPVLMSAKGYGLLFDAGSAMVFHDDSAGSFMEMLAVNQVDYYFMYGPEFDQVIHQFRRLTGKVELPPRYVFGYTQSKERYTNPHDIDSVVNRFRVSKIPLDIIVQDWLYWKDGLWGYKKFDELKYPDPKRMIDTVHARNAHFMLSIWPQLAANEDKEMSDKGLVLGRRIYDAYSPAGRKMYWDNYVYPNLFTKGVDAWWCDSSEPVEADWNRGANNIANDPGVRFEKNVKVMADLLGEQRVNTFSLHHSMGVYENQRKVDSLKRVFILTRASFPGQQRYGTMVWNGDTKATWADFKSWIPGGLNYMVTGSPYWTIDAGAFFVRPHVEWFGKGEFPKGTADRGYKEFYVRNLQYSAWLPLFRSHGTDFAREPWKFGSAGDPYYDAILKQIDLRYRMLPYIYALAAQVNRQDYTMTRSLLFDFRNDSKVYDIKDQFMFGSAFLVCPVTSPMYYAPGDSVLTGVSKSREVYLPAGTSWFDFWTGKKYQGGRSVISDSPIDHIPVFVKAGSVVPMGPPMQYTDEKPDAAWEIRIYPGANGKFMVYEDEGDNYHYMQGKFSTYELSWNDMLKELTIAPRIGSYKGMKKDRVFNIVVVNTGTGVDLAETKGKIITYHGVKSTIKL</sequence>
<keyword evidence="8" id="KW-1185">Reference proteome</keyword>
<comment type="caution">
    <text evidence="7">The sequence shown here is derived from an EMBL/GenBank/DDBJ whole genome shotgun (WGS) entry which is preliminary data.</text>
</comment>
<dbReference type="Gene3D" id="2.60.40.1180">
    <property type="entry name" value="Golgi alpha-mannosidase II"/>
    <property type="match status" value="2"/>
</dbReference>
<dbReference type="SUPFAM" id="SSF74650">
    <property type="entry name" value="Galactose mutarotase-like"/>
    <property type="match status" value="1"/>
</dbReference>
<dbReference type="InterPro" id="IPR013780">
    <property type="entry name" value="Glyco_hydro_b"/>
</dbReference>
<dbReference type="Pfam" id="PF13802">
    <property type="entry name" value="Gal_mutarotas_2"/>
    <property type="match status" value="1"/>
</dbReference>
<dbReference type="CDD" id="cd06591">
    <property type="entry name" value="GH31_xylosidase_XylS"/>
    <property type="match status" value="1"/>
</dbReference>
<feature type="domain" description="Glycosyl hydrolase family 31 C-terminal" evidence="6">
    <location>
        <begin position="637"/>
        <end position="735"/>
    </location>
</feature>
<feature type="domain" description="Glycoside hydrolase family 31 TIM barrel" evidence="3">
    <location>
        <begin position="290"/>
        <end position="628"/>
    </location>
</feature>
<dbReference type="CDD" id="cd14752">
    <property type="entry name" value="GH31_N"/>
    <property type="match status" value="1"/>
</dbReference>
<name>A0A495IYK8_9SPHI</name>
<feature type="domain" description="DUF5110" evidence="5">
    <location>
        <begin position="752"/>
        <end position="819"/>
    </location>
</feature>